<dbReference type="EMBL" id="SELW01000679">
    <property type="protein sequence ID" value="TID13342.1"/>
    <property type="molecule type" value="Genomic_DNA"/>
</dbReference>
<feature type="domain" description="Zn(2)-C6 fungal-type" evidence="4">
    <location>
        <begin position="22"/>
        <end position="52"/>
    </location>
</feature>
<evidence type="ECO:0000256" key="3">
    <source>
        <dbReference type="ARBA" id="ARBA00023242"/>
    </source>
</evidence>
<gene>
    <name evidence="5" type="ORF">CANINC_004940</name>
</gene>
<evidence type="ECO:0000313" key="6">
    <source>
        <dbReference type="Proteomes" id="UP000307173"/>
    </source>
</evidence>
<accession>A0A4V6TTP1</accession>
<keyword evidence="2" id="KW-0479">Metal-binding</keyword>
<dbReference type="Proteomes" id="UP000307173">
    <property type="component" value="Unassembled WGS sequence"/>
</dbReference>
<evidence type="ECO:0000256" key="2">
    <source>
        <dbReference type="ARBA" id="ARBA00022723"/>
    </source>
</evidence>
<comment type="subcellular location">
    <subcellularLocation>
        <location evidence="1">Nucleus</location>
    </subcellularLocation>
</comment>
<dbReference type="STRING" id="52247.A0A4V6TTP1"/>
<dbReference type="GO" id="GO:0003677">
    <property type="term" value="F:DNA binding"/>
    <property type="evidence" value="ECO:0007669"/>
    <property type="project" value="InterPro"/>
</dbReference>
<proteinExistence type="predicted"/>
<dbReference type="Pfam" id="PF04082">
    <property type="entry name" value="Fungal_trans"/>
    <property type="match status" value="1"/>
</dbReference>
<dbReference type="GO" id="GO:0005634">
    <property type="term" value="C:nucleus"/>
    <property type="evidence" value="ECO:0007669"/>
    <property type="project" value="UniProtKB-SubCell"/>
</dbReference>
<keyword evidence="3" id="KW-0539">Nucleus</keyword>
<reference evidence="5 6" key="1">
    <citation type="journal article" date="2019" name="Front. Genet.">
        <title>Whole-Genome Sequencing of the Opportunistic Yeast Pathogen Candida inconspicua Uncovers Its Hybrid Origin.</title>
        <authorList>
            <person name="Mixao V."/>
            <person name="Hansen A.P."/>
            <person name="Saus E."/>
            <person name="Boekhout T."/>
            <person name="Lass-Florl C."/>
            <person name="Gabaldon T."/>
        </authorList>
    </citation>
    <scope>NUCLEOTIDE SEQUENCE [LARGE SCALE GENOMIC DNA]</scope>
    <source>
        <strain evidence="5 6">CBS 180</strain>
    </source>
</reference>
<dbReference type="SMART" id="SM00066">
    <property type="entry name" value="GAL4"/>
    <property type="match status" value="1"/>
</dbReference>
<dbReference type="GO" id="GO:0008270">
    <property type="term" value="F:zinc ion binding"/>
    <property type="evidence" value="ECO:0007669"/>
    <property type="project" value="InterPro"/>
</dbReference>
<dbReference type="GO" id="GO:0000981">
    <property type="term" value="F:DNA-binding transcription factor activity, RNA polymerase II-specific"/>
    <property type="evidence" value="ECO:0007669"/>
    <property type="project" value="InterPro"/>
</dbReference>
<dbReference type="CDD" id="cd12148">
    <property type="entry name" value="fungal_TF_MHR"/>
    <property type="match status" value="1"/>
</dbReference>
<dbReference type="OrthoDB" id="762982at2759"/>
<protein>
    <recommendedName>
        <fullName evidence="4">Zn(2)-C6 fungal-type domain-containing protein</fullName>
    </recommendedName>
</protein>
<dbReference type="PROSITE" id="PS50048">
    <property type="entry name" value="ZN2_CY6_FUNGAL_2"/>
    <property type="match status" value="1"/>
</dbReference>
<dbReference type="InterPro" id="IPR050613">
    <property type="entry name" value="Sec_Metabolite_Reg"/>
</dbReference>
<dbReference type="SUPFAM" id="SSF57701">
    <property type="entry name" value="Zn2/Cys6 DNA-binding domain"/>
    <property type="match status" value="1"/>
</dbReference>
<dbReference type="Gene3D" id="4.10.240.10">
    <property type="entry name" value="Zn(2)-C6 fungal-type DNA-binding domain"/>
    <property type="match status" value="1"/>
</dbReference>
<evidence type="ECO:0000313" key="5">
    <source>
        <dbReference type="EMBL" id="TID13342.1"/>
    </source>
</evidence>
<evidence type="ECO:0000259" key="4">
    <source>
        <dbReference type="PROSITE" id="PS50048"/>
    </source>
</evidence>
<comment type="caution">
    <text evidence="5">The sequence shown here is derived from an EMBL/GenBank/DDBJ whole genome shotgun (WGS) entry which is preliminary data.</text>
</comment>
<evidence type="ECO:0000256" key="1">
    <source>
        <dbReference type="ARBA" id="ARBA00004123"/>
    </source>
</evidence>
<dbReference type="AlphaFoldDB" id="A0A4V6TTP1"/>
<dbReference type="InterPro" id="IPR036864">
    <property type="entry name" value="Zn2-C6_fun-type_DNA-bd_sf"/>
</dbReference>
<dbReference type="PROSITE" id="PS00463">
    <property type="entry name" value="ZN2_CY6_FUNGAL_1"/>
    <property type="match status" value="1"/>
</dbReference>
<dbReference type="Pfam" id="PF00172">
    <property type="entry name" value="Zn_clus"/>
    <property type="match status" value="1"/>
</dbReference>
<name>A0A4V6TTP1_9ASCO</name>
<dbReference type="InterPro" id="IPR007219">
    <property type="entry name" value="XnlR_reg_dom"/>
</dbReference>
<dbReference type="PANTHER" id="PTHR31001">
    <property type="entry name" value="UNCHARACTERIZED TRANSCRIPTIONAL REGULATORY PROTEIN"/>
    <property type="match status" value="1"/>
</dbReference>
<dbReference type="GO" id="GO:0006351">
    <property type="term" value="P:DNA-templated transcription"/>
    <property type="evidence" value="ECO:0007669"/>
    <property type="project" value="InterPro"/>
</dbReference>
<organism evidence="5 6">
    <name type="scientific">Pichia inconspicua</name>
    <dbReference type="NCBI Taxonomy" id="52247"/>
    <lineage>
        <taxon>Eukaryota</taxon>
        <taxon>Fungi</taxon>
        <taxon>Dikarya</taxon>
        <taxon>Ascomycota</taxon>
        <taxon>Saccharomycotina</taxon>
        <taxon>Pichiomycetes</taxon>
        <taxon>Pichiales</taxon>
        <taxon>Pichiaceae</taxon>
        <taxon>Pichia</taxon>
    </lineage>
</organism>
<dbReference type="CDD" id="cd00067">
    <property type="entry name" value="GAL4"/>
    <property type="match status" value="1"/>
</dbReference>
<keyword evidence="6" id="KW-1185">Reference proteome</keyword>
<sequence length="717" mass="82749">MSQYHGIASFKIHKLQRSKTKSCVSCRDKKKKCTREFPACSVCIEKGTECHYESKNAQLESFQYGSNIDRIGTTSNRFKTDLKKKKRTLLFDEIQTATKSFSKLNENAIKFDQQPDQNQASNSISKLHPKNRVGPVFTPLFNSSLSLPNSETLVDFKLLNSFVPSKKEADILISRYRSSVHPLIPVIDWQTLYPMYANFWNNGSHDNLEFYVLFLCILYAASVSLFEENSVLHSKETFDKTELVKKMKYYIGATECAIAMLGYPKKVTITGLQASIIMYSVTRNDCRTDDFLSISSLVRCAQLIELNRDPKEYHNIENIKEIQLRRILWWQIVYLDCASALSSRLSPIISESEFDTQLPDEYKRHYKNDFILDQPIAFANGRFKWSMCTNKILKAYYGIKPKSAQMVGKIIRDIENLSFYCSSVIQRMVDPINVTPGEETFIQFGTLNISSLADRCLVLVDNLFENELKEGKKAEKKVVYSQKKCISTSSISDVGDEELDENTYFKHVQLLTGCINYGEMPKFAIFTWDIRKFQPIQTLLVMLRRIVQRYNLLKRQQLSFEEIKTQVRSDPSVKLVEKALEKLNYLSEHTTPLCEQRWKIVKDVKALIWNGLICEADSLESSGMVNGANIKMSDLQSAIQYNEIYSPTHSENDNQQFLSKNNNEGVMFLENMELQSEEANDGFEVESWDEVFSKMEDVIDENLHFKVWDDVSGHYLE</sequence>
<dbReference type="InterPro" id="IPR001138">
    <property type="entry name" value="Zn2Cys6_DnaBD"/>
</dbReference>